<dbReference type="AlphaFoldDB" id="A0A3B1DRI9"/>
<evidence type="ECO:0000313" key="2">
    <source>
        <dbReference type="EMBL" id="VAX37670.1"/>
    </source>
</evidence>
<evidence type="ECO:0000259" key="1">
    <source>
        <dbReference type="PROSITE" id="PS50910"/>
    </source>
</evidence>
<dbReference type="EMBL" id="UOGJ01000133">
    <property type="protein sequence ID" value="VAX37670.1"/>
    <property type="molecule type" value="Genomic_DNA"/>
</dbReference>
<proteinExistence type="predicted"/>
<sequence>MRSKRYADALFFCHLTIESRLKALVSLKIKKYPPLIHDLTKLTLLAKLELPEDKTINLAEITTFNIRARYDDYKFSFYKKATKTYAEQYFKASKEILSWIKKDILKNMPKKA</sequence>
<name>A0A3B1DRI9_9ZZZZ</name>
<organism evidence="2">
    <name type="scientific">hydrothermal vent metagenome</name>
    <dbReference type="NCBI Taxonomy" id="652676"/>
    <lineage>
        <taxon>unclassified sequences</taxon>
        <taxon>metagenomes</taxon>
        <taxon>ecological metagenomes</taxon>
    </lineage>
</organism>
<gene>
    <name evidence="2" type="ORF">MNBD_UNCLBAC01-1662</name>
</gene>
<reference evidence="2" key="1">
    <citation type="submission" date="2018-06" db="EMBL/GenBank/DDBJ databases">
        <authorList>
            <person name="Zhirakovskaya E."/>
        </authorList>
    </citation>
    <scope>NUCLEOTIDE SEQUENCE</scope>
</reference>
<feature type="domain" description="HEPN" evidence="1">
    <location>
        <begin position="1"/>
        <end position="96"/>
    </location>
</feature>
<dbReference type="SUPFAM" id="SSF81593">
    <property type="entry name" value="Nucleotidyltransferase substrate binding subunit/domain"/>
    <property type="match status" value="1"/>
</dbReference>
<dbReference type="PROSITE" id="PS50910">
    <property type="entry name" value="HEPN"/>
    <property type="match status" value="1"/>
</dbReference>
<accession>A0A3B1DRI9</accession>
<protein>
    <recommendedName>
        <fullName evidence="1">HEPN domain-containing protein</fullName>
    </recommendedName>
</protein>
<dbReference type="InterPro" id="IPR007842">
    <property type="entry name" value="HEPN_dom"/>
</dbReference>
<dbReference type="Gene3D" id="1.20.120.330">
    <property type="entry name" value="Nucleotidyltransferases domain 2"/>
    <property type="match status" value="1"/>
</dbReference>
<dbReference type="Pfam" id="PF05168">
    <property type="entry name" value="HEPN"/>
    <property type="match status" value="1"/>
</dbReference>